<gene>
    <name evidence="1" type="ORF">LS81_000670</name>
</gene>
<organism evidence="1 2">
    <name type="scientific">Helicobacter trogontum</name>
    <dbReference type="NCBI Taxonomy" id="50960"/>
    <lineage>
        <taxon>Bacteria</taxon>
        <taxon>Pseudomonadati</taxon>
        <taxon>Campylobacterota</taxon>
        <taxon>Epsilonproteobacteria</taxon>
        <taxon>Campylobacterales</taxon>
        <taxon>Helicobacteraceae</taxon>
        <taxon>Helicobacter</taxon>
    </lineage>
</organism>
<protein>
    <recommendedName>
        <fullName evidence="3">Lipoprotein</fullName>
    </recommendedName>
</protein>
<sequence length="202" mass="23278">MRFFAYVFFVVCVLSLTGCTINRQLIPLAKSKEIGFVSDGSFVLQDPPPGKARIYVYRENNHVGSYLGYTLRIEHQPKTDSKGRPNYKNYQDSLGYMAMGKTFLADVEAGYPIALMAKTEATSYILFTPMEGEIYCVKGSMRNGWTMPRPHLVLVDKKTCEEAWIDYFSNKNIEFQNQWRKVYNEKGDRIRLDTPTKARNTH</sequence>
<dbReference type="PROSITE" id="PS51257">
    <property type="entry name" value="PROKAR_LIPOPROTEIN"/>
    <property type="match status" value="1"/>
</dbReference>
<evidence type="ECO:0000313" key="1">
    <source>
        <dbReference type="EMBL" id="TLD84907.1"/>
    </source>
</evidence>
<dbReference type="EMBL" id="JRPL02000001">
    <property type="protein sequence ID" value="TLD84907.1"/>
    <property type="molecule type" value="Genomic_DNA"/>
</dbReference>
<comment type="caution">
    <text evidence="1">The sequence shown here is derived from an EMBL/GenBank/DDBJ whole genome shotgun (WGS) entry which is preliminary data.</text>
</comment>
<dbReference type="AlphaFoldDB" id="A0A4U8SFU6"/>
<reference evidence="1 2" key="1">
    <citation type="journal article" date="2014" name="Genome Announc.">
        <title>Draft genome sequences of eight enterohepatic helicobacter species isolated from both laboratory and wild rodents.</title>
        <authorList>
            <person name="Sheh A."/>
            <person name="Shen Z."/>
            <person name="Fox J.G."/>
        </authorList>
    </citation>
    <scope>NUCLEOTIDE SEQUENCE [LARGE SCALE GENOMIC DNA]</scope>
    <source>
        <strain evidence="1 2">ATCC 700114</strain>
    </source>
</reference>
<evidence type="ECO:0000313" key="2">
    <source>
        <dbReference type="Proteomes" id="UP000029878"/>
    </source>
</evidence>
<dbReference type="RefSeq" id="WP_034347660.1">
    <property type="nucleotide sequence ID" value="NZ_FZNG01000002.1"/>
</dbReference>
<name>A0A4U8SFU6_9HELI</name>
<dbReference type="OrthoDB" id="5326413at2"/>
<evidence type="ECO:0008006" key="3">
    <source>
        <dbReference type="Google" id="ProtNLM"/>
    </source>
</evidence>
<dbReference type="Proteomes" id="UP000029878">
    <property type="component" value="Unassembled WGS sequence"/>
</dbReference>
<proteinExistence type="predicted"/>
<accession>A0A4U8SFU6</accession>